<feature type="signal peptide" evidence="11">
    <location>
        <begin position="1"/>
        <end position="19"/>
    </location>
</feature>
<dbReference type="EMBL" id="JBDJPC010000003">
    <property type="protein sequence ID" value="KAL1509528.1"/>
    <property type="molecule type" value="Genomic_DNA"/>
</dbReference>
<evidence type="ECO:0000256" key="1">
    <source>
        <dbReference type="ARBA" id="ARBA00008834"/>
    </source>
</evidence>
<dbReference type="InterPro" id="IPR011050">
    <property type="entry name" value="Pectin_lyase_fold/virulence"/>
</dbReference>
<organism evidence="12 13">
    <name type="scientific">Hypothenemus hampei</name>
    <name type="common">Coffee berry borer</name>
    <dbReference type="NCBI Taxonomy" id="57062"/>
    <lineage>
        <taxon>Eukaryota</taxon>
        <taxon>Metazoa</taxon>
        <taxon>Ecdysozoa</taxon>
        <taxon>Arthropoda</taxon>
        <taxon>Hexapoda</taxon>
        <taxon>Insecta</taxon>
        <taxon>Pterygota</taxon>
        <taxon>Neoptera</taxon>
        <taxon>Endopterygota</taxon>
        <taxon>Coleoptera</taxon>
        <taxon>Polyphaga</taxon>
        <taxon>Cucujiformia</taxon>
        <taxon>Curculionidae</taxon>
        <taxon>Scolytinae</taxon>
        <taxon>Hypothenemus</taxon>
    </lineage>
</organism>
<dbReference type="InterPro" id="IPR050434">
    <property type="entry name" value="Glycosyl_hydrlase_28"/>
</dbReference>
<dbReference type="SMART" id="SM00710">
    <property type="entry name" value="PbH1"/>
    <property type="match status" value="5"/>
</dbReference>
<evidence type="ECO:0000256" key="3">
    <source>
        <dbReference type="ARBA" id="ARBA00022729"/>
    </source>
</evidence>
<dbReference type="EC" id="3.2.1.15" evidence="2"/>
<evidence type="ECO:0000256" key="9">
    <source>
        <dbReference type="ARBA" id="ARBA00034074"/>
    </source>
</evidence>
<evidence type="ECO:0000256" key="10">
    <source>
        <dbReference type="RuleBase" id="RU361169"/>
    </source>
</evidence>
<keyword evidence="5 10" id="KW-0378">Hydrolase</keyword>
<feature type="chain" id="PRO_5044865418" description="endo-polygalacturonase" evidence="11">
    <location>
        <begin position="20"/>
        <end position="363"/>
    </location>
</feature>
<evidence type="ECO:0000256" key="8">
    <source>
        <dbReference type="ARBA" id="ARBA00023316"/>
    </source>
</evidence>
<dbReference type="InterPro" id="IPR000743">
    <property type="entry name" value="Glyco_hydro_28"/>
</dbReference>
<dbReference type="Pfam" id="PF00295">
    <property type="entry name" value="Glyco_hydro_28"/>
    <property type="match status" value="1"/>
</dbReference>
<comment type="similarity">
    <text evidence="1 10">Belongs to the glycosyl hydrolase 28 family.</text>
</comment>
<dbReference type="InterPro" id="IPR012334">
    <property type="entry name" value="Pectin_lyas_fold"/>
</dbReference>
<evidence type="ECO:0000313" key="13">
    <source>
        <dbReference type="Proteomes" id="UP001566132"/>
    </source>
</evidence>
<accession>A0ABD1F2P6</accession>
<dbReference type="AlphaFoldDB" id="A0ABD1F2P6"/>
<dbReference type="PANTHER" id="PTHR31884">
    <property type="entry name" value="POLYGALACTURONASE"/>
    <property type="match status" value="1"/>
</dbReference>
<keyword evidence="6" id="KW-1015">Disulfide bond</keyword>
<dbReference type="Proteomes" id="UP001566132">
    <property type="component" value="Unassembled WGS sequence"/>
</dbReference>
<gene>
    <name evidence="12" type="ORF">ABEB36_004244</name>
</gene>
<dbReference type="Gene3D" id="2.160.20.10">
    <property type="entry name" value="Single-stranded right-handed beta-helix, Pectin lyase-like"/>
    <property type="match status" value="1"/>
</dbReference>
<evidence type="ECO:0000313" key="12">
    <source>
        <dbReference type="EMBL" id="KAL1509528.1"/>
    </source>
</evidence>
<keyword evidence="7 10" id="KW-0326">Glycosidase</keyword>
<evidence type="ECO:0000256" key="4">
    <source>
        <dbReference type="ARBA" id="ARBA00022737"/>
    </source>
</evidence>
<evidence type="ECO:0000256" key="7">
    <source>
        <dbReference type="ARBA" id="ARBA00023295"/>
    </source>
</evidence>
<dbReference type="GO" id="GO:0071555">
    <property type="term" value="P:cell wall organization"/>
    <property type="evidence" value="ECO:0007669"/>
    <property type="project" value="UniProtKB-KW"/>
</dbReference>
<dbReference type="InterPro" id="IPR006626">
    <property type="entry name" value="PbH1"/>
</dbReference>
<comment type="caution">
    <text evidence="12">The sequence shown here is derived from an EMBL/GenBank/DDBJ whole genome shotgun (WGS) entry which is preliminary data.</text>
</comment>
<evidence type="ECO:0000256" key="6">
    <source>
        <dbReference type="ARBA" id="ARBA00023157"/>
    </source>
</evidence>
<keyword evidence="4" id="KW-0677">Repeat</keyword>
<keyword evidence="13" id="KW-1185">Reference proteome</keyword>
<sequence>MRKILLIFHLALIVLTVQSEDSSCIATEHNQVEGILKNCTNIVIENVIVPAGNELTLNIRDGSTITFRGNITFEHQFWQGPLLKINGSNFILRGEEGSFLNGNGPLYWDGKGTWGSTHKPKFVKINAINATMENVRLHNCPVVCVMIRGSDRLTIRNWFIDVLDGDKGVAPLDKYGHNTDGFTIGNTNHLLIENTKVYNQDDCVSITSGENITVRNLFCHGSHGISINGEGEVLKDVLITDSLITNAENGIHVKTHVGSPPGLLQNITYKDVTILDSKFYGINIQQNYQSLPEGEPIDGPPENSVQIHVLNFINVYGNVQNGAVPVFILCADGGCFDWKWDKVEILGAIPNNCTGYSPDGFTC</sequence>
<proteinExistence type="inferred from homology"/>
<dbReference type="PANTHER" id="PTHR31884:SF1">
    <property type="entry name" value="POLYGALACTURONASE"/>
    <property type="match status" value="1"/>
</dbReference>
<reference evidence="12 13" key="1">
    <citation type="submission" date="2024-05" db="EMBL/GenBank/DDBJ databases">
        <title>Genetic variation in Jamaican populations of the coffee berry borer (Hypothenemus hampei).</title>
        <authorList>
            <person name="Errbii M."/>
            <person name="Myrie A."/>
        </authorList>
    </citation>
    <scope>NUCLEOTIDE SEQUENCE [LARGE SCALE GENOMIC DNA]</scope>
    <source>
        <strain evidence="12">JA-Hopewell-2020-01-JO</strain>
        <tissue evidence="12">Whole body</tissue>
    </source>
</reference>
<keyword evidence="8" id="KW-0961">Cell wall biogenesis/degradation</keyword>
<evidence type="ECO:0000256" key="2">
    <source>
        <dbReference type="ARBA" id="ARBA00012736"/>
    </source>
</evidence>
<name>A0ABD1F2P6_HYPHA</name>
<keyword evidence="3 11" id="KW-0732">Signal</keyword>
<dbReference type="GO" id="GO:0004650">
    <property type="term" value="F:polygalacturonase activity"/>
    <property type="evidence" value="ECO:0007669"/>
    <property type="project" value="UniProtKB-EC"/>
</dbReference>
<comment type="catalytic activity">
    <reaction evidence="9">
        <text>(1,4-alpha-D-galacturonosyl)n+m + H2O = (1,4-alpha-D-galacturonosyl)n + (1,4-alpha-D-galacturonosyl)m.</text>
        <dbReference type="EC" id="3.2.1.15"/>
    </reaction>
</comment>
<dbReference type="SUPFAM" id="SSF51126">
    <property type="entry name" value="Pectin lyase-like"/>
    <property type="match status" value="1"/>
</dbReference>
<evidence type="ECO:0000256" key="11">
    <source>
        <dbReference type="SAM" id="SignalP"/>
    </source>
</evidence>
<protein>
    <recommendedName>
        <fullName evidence="2">endo-polygalacturonase</fullName>
        <ecNumber evidence="2">3.2.1.15</ecNumber>
    </recommendedName>
</protein>
<evidence type="ECO:0000256" key="5">
    <source>
        <dbReference type="ARBA" id="ARBA00022801"/>
    </source>
</evidence>